<dbReference type="EMBL" id="QGKW02000007">
    <property type="protein sequence ID" value="KAF2620403.1"/>
    <property type="molecule type" value="Genomic_DNA"/>
</dbReference>
<proteinExistence type="predicted"/>
<dbReference type="Proteomes" id="UP000712281">
    <property type="component" value="Unassembled WGS sequence"/>
</dbReference>
<sequence length="125" mass="13543">MTDTAVLVGVNAMVVVGGSFMILLESIYLRTFNGVGERYAIERGSRAKKSANQKLLVGHVSATPVDRRSKLVLHFGCLSILNGTDRTQSRHPRVHLPNSFTSPSRSRLLCISVTACSSSSINNVI</sequence>
<organism evidence="1 2">
    <name type="scientific">Brassica cretica</name>
    <name type="common">Mustard</name>
    <dbReference type="NCBI Taxonomy" id="69181"/>
    <lineage>
        <taxon>Eukaryota</taxon>
        <taxon>Viridiplantae</taxon>
        <taxon>Streptophyta</taxon>
        <taxon>Embryophyta</taxon>
        <taxon>Tracheophyta</taxon>
        <taxon>Spermatophyta</taxon>
        <taxon>Magnoliopsida</taxon>
        <taxon>eudicotyledons</taxon>
        <taxon>Gunneridae</taxon>
        <taxon>Pentapetalae</taxon>
        <taxon>rosids</taxon>
        <taxon>malvids</taxon>
        <taxon>Brassicales</taxon>
        <taxon>Brassicaceae</taxon>
        <taxon>Brassiceae</taxon>
        <taxon>Brassica</taxon>
    </lineage>
</organism>
<evidence type="ECO:0000313" key="2">
    <source>
        <dbReference type="Proteomes" id="UP000712281"/>
    </source>
</evidence>
<reference evidence="1" key="1">
    <citation type="submission" date="2019-12" db="EMBL/GenBank/DDBJ databases">
        <title>Genome sequencing and annotation of Brassica cretica.</title>
        <authorList>
            <person name="Studholme D.J."/>
            <person name="Sarris P.F."/>
        </authorList>
    </citation>
    <scope>NUCLEOTIDE SEQUENCE</scope>
    <source>
        <strain evidence="1">PFS-001/15</strain>
        <tissue evidence="1">Leaf</tissue>
    </source>
</reference>
<protein>
    <submittedName>
        <fullName evidence="1">Uncharacterized protein</fullName>
    </submittedName>
</protein>
<accession>A0A3N6PYK6</accession>
<evidence type="ECO:0000313" key="1">
    <source>
        <dbReference type="EMBL" id="KAF2620403.1"/>
    </source>
</evidence>
<gene>
    <name evidence="1" type="ORF">F2Q68_00040989</name>
</gene>
<name>A0A3N6PYK6_BRACR</name>
<dbReference type="AlphaFoldDB" id="A0A3N6PYK6"/>
<comment type="caution">
    <text evidence="1">The sequence shown here is derived from an EMBL/GenBank/DDBJ whole genome shotgun (WGS) entry which is preliminary data.</text>
</comment>